<dbReference type="EMBL" id="PEBD01000010">
    <property type="protein sequence ID" value="PHV66255.1"/>
    <property type="molecule type" value="Genomic_DNA"/>
</dbReference>
<name>A0A2G3PKC2_WILMA</name>
<dbReference type="InterPro" id="IPR036661">
    <property type="entry name" value="Luciferase-like_sf"/>
</dbReference>
<dbReference type="InterPro" id="IPR011251">
    <property type="entry name" value="Luciferase-like_dom"/>
</dbReference>
<dbReference type="CDD" id="cd01097">
    <property type="entry name" value="Tetrahydromethanopterin_reductase"/>
    <property type="match status" value="1"/>
</dbReference>
<dbReference type="RefSeq" id="WP_099384513.1">
    <property type="nucleotide sequence ID" value="NZ_PEBD01000010.1"/>
</dbReference>
<dbReference type="SUPFAM" id="SSF51679">
    <property type="entry name" value="Bacterial luciferase-like"/>
    <property type="match status" value="1"/>
</dbReference>
<dbReference type="Gene3D" id="3.20.20.30">
    <property type="entry name" value="Luciferase-like domain"/>
    <property type="match status" value="1"/>
</dbReference>
<accession>A0A2G3PKC2</accession>
<dbReference type="PANTHER" id="PTHR43244">
    <property type="match status" value="1"/>
</dbReference>
<reference evidence="3 4" key="1">
    <citation type="submission" date="2017-10" db="EMBL/GenBank/DDBJ databases">
        <title>The draft genome sequence of Williamsia sp. BULT 1.1 isolated from the semi-arid grassland soils from South Africa.</title>
        <authorList>
            <person name="Kabwe M.H."/>
            <person name="Govender N."/>
            <person name="Mutseka Lunga P."/>
            <person name="Vikram S."/>
            <person name="Makhalanyane T.P."/>
        </authorList>
    </citation>
    <scope>NUCLEOTIDE SEQUENCE [LARGE SCALE GENOMIC DNA]</scope>
    <source>
        <strain evidence="3 4">BULT 1.1</strain>
    </source>
</reference>
<dbReference type="Proteomes" id="UP000225108">
    <property type="component" value="Unassembled WGS sequence"/>
</dbReference>
<protein>
    <submittedName>
        <fullName evidence="3">LLM class F420-dependent oxidoreductase</fullName>
    </submittedName>
</protein>
<dbReference type="PANTHER" id="PTHR43244:SF1">
    <property type="entry name" value="5,10-METHYLENETETRAHYDROMETHANOPTERIN REDUCTASE"/>
    <property type="match status" value="1"/>
</dbReference>
<proteinExistence type="predicted"/>
<evidence type="ECO:0000256" key="1">
    <source>
        <dbReference type="ARBA" id="ARBA00023002"/>
    </source>
</evidence>
<comment type="caution">
    <text evidence="3">The sequence shown here is derived from an EMBL/GenBank/DDBJ whole genome shotgun (WGS) entry which is preliminary data.</text>
</comment>
<evidence type="ECO:0000259" key="2">
    <source>
        <dbReference type="Pfam" id="PF00296"/>
    </source>
</evidence>
<dbReference type="InterPro" id="IPR050564">
    <property type="entry name" value="F420-G6PD/mer"/>
</dbReference>
<dbReference type="AlphaFoldDB" id="A0A2G3PKC2"/>
<organism evidence="3 4">
    <name type="scientific">Williamsia marianensis</name>
    <dbReference type="NCBI Taxonomy" id="85044"/>
    <lineage>
        <taxon>Bacteria</taxon>
        <taxon>Bacillati</taxon>
        <taxon>Actinomycetota</taxon>
        <taxon>Actinomycetes</taxon>
        <taxon>Mycobacteriales</taxon>
        <taxon>Nocardiaceae</taxon>
        <taxon>Williamsia</taxon>
    </lineage>
</organism>
<evidence type="ECO:0000313" key="3">
    <source>
        <dbReference type="EMBL" id="PHV66255.1"/>
    </source>
</evidence>
<feature type="domain" description="Luciferase-like" evidence="2">
    <location>
        <begin position="14"/>
        <end position="326"/>
    </location>
</feature>
<dbReference type="GO" id="GO:0016705">
    <property type="term" value="F:oxidoreductase activity, acting on paired donors, with incorporation or reduction of molecular oxygen"/>
    <property type="evidence" value="ECO:0007669"/>
    <property type="project" value="InterPro"/>
</dbReference>
<dbReference type="NCBIfam" id="TIGR03559">
    <property type="entry name" value="F420_Rv3520c"/>
    <property type="match status" value="1"/>
</dbReference>
<sequence>MKLGLQLGYWGAAPIPDAPALIAAAEAAGYEAVFTAESWGSDAYTPLAWWGSQTSTIKLGTGIAQLSARPPTSAAMHALTLDHLSGGRHILGLGVSGPQVVEGWYGEPFAKPLARTREYVQVIRDVLAREDRVTNPGPHYPLPYPSDAPGSTGLGKSLKPITHPLRSDLPIWLGAEGPKNVALSAEIADGWLAIYYTPRLSDMYEQWLAEGFARAGARRTRDTFEVAATVQVEITDNAAAVIDAYRPSTALYVGGMGAKEQNFHAEVYKRMGYEDVVRDIGEKFLSGAKEEAIAAVPDEMVLETLIVGDEDEVRSQIKRWEQAGVSMLMVTTRDVDQITRLGTLV</sequence>
<dbReference type="Pfam" id="PF00296">
    <property type="entry name" value="Bac_luciferase"/>
    <property type="match status" value="1"/>
</dbReference>
<evidence type="ECO:0000313" key="4">
    <source>
        <dbReference type="Proteomes" id="UP000225108"/>
    </source>
</evidence>
<keyword evidence="1" id="KW-0560">Oxidoreductase</keyword>
<gene>
    <name evidence="3" type="ORF">CSW57_15630</name>
</gene>
<dbReference type="InterPro" id="IPR019951">
    <property type="entry name" value="F420_OxRdatse_Rv3520c_pred"/>
</dbReference>